<accession>A0A7J6HYR3</accession>
<evidence type="ECO:0000313" key="1">
    <source>
        <dbReference type="EMBL" id="KAF4399540.1"/>
    </source>
</evidence>
<name>A0A7J6HYR3_CANSA</name>
<keyword evidence="2" id="KW-1185">Reference proteome</keyword>
<dbReference type="Proteomes" id="UP000583929">
    <property type="component" value="Unassembled WGS sequence"/>
</dbReference>
<gene>
    <name evidence="1" type="ORF">G4B88_022623</name>
</gene>
<dbReference type="AlphaFoldDB" id="A0A7J6HYR3"/>
<organism evidence="1 2">
    <name type="scientific">Cannabis sativa</name>
    <name type="common">Hemp</name>
    <name type="synonym">Marijuana</name>
    <dbReference type="NCBI Taxonomy" id="3483"/>
    <lineage>
        <taxon>Eukaryota</taxon>
        <taxon>Viridiplantae</taxon>
        <taxon>Streptophyta</taxon>
        <taxon>Embryophyta</taxon>
        <taxon>Tracheophyta</taxon>
        <taxon>Spermatophyta</taxon>
        <taxon>Magnoliopsida</taxon>
        <taxon>eudicotyledons</taxon>
        <taxon>Gunneridae</taxon>
        <taxon>Pentapetalae</taxon>
        <taxon>rosids</taxon>
        <taxon>fabids</taxon>
        <taxon>Rosales</taxon>
        <taxon>Cannabaceae</taxon>
        <taxon>Cannabis</taxon>
    </lineage>
</organism>
<proteinExistence type="predicted"/>
<sequence length="88" mass="10228">MWLKIGTESSTVIVAFDLIIMTEKYNQLPLANKNTKGKSYYSTRTVLDGWFVIKEAEYVEFWVKKEYGVKEFWTKLCTVVTSNVTGFL</sequence>
<protein>
    <recommendedName>
        <fullName evidence="3">F-box protein</fullName>
    </recommendedName>
</protein>
<comment type="caution">
    <text evidence="1">The sequence shown here is derived from an EMBL/GenBank/DDBJ whole genome shotgun (WGS) entry which is preliminary data.</text>
</comment>
<evidence type="ECO:0008006" key="3">
    <source>
        <dbReference type="Google" id="ProtNLM"/>
    </source>
</evidence>
<dbReference type="EMBL" id="JAATIQ010000021">
    <property type="protein sequence ID" value="KAF4399540.1"/>
    <property type="molecule type" value="Genomic_DNA"/>
</dbReference>
<evidence type="ECO:0000313" key="2">
    <source>
        <dbReference type="Proteomes" id="UP000583929"/>
    </source>
</evidence>
<reference evidence="1 2" key="1">
    <citation type="journal article" date="2020" name="bioRxiv">
        <title>Sequence and annotation of 42 cannabis genomes reveals extensive copy number variation in cannabinoid synthesis and pathogen resistance genes.</title>
        <authorList>
            <person name="Mckernan K.J."/>
            <person name="Helbert Y."/>
            <person name="Kane L.T."/>
            <person name="Ebling H."/>
            <person name="Zhang L."/>
            <person name="Liu B."/>
            <person name="Eaton Z."/>
            <person name="Mclaughlin S."/>
            <person name="Kingan S."/>
            <person name="Baybayan P."/>
            <person name="Concepcion G."/>
            <person name="Jordan M."/>
            <person name="Riva A."/>
            <person name="Barbazuk W."/>
            <person name="Harkins T."/>
        </authorList>
    </citation>
    <scope>NUCLEOTIDE SEQUENCE [LARGE SCALE GENOMIC DNA]</scope>
    <source>
        <strain evidence="2">cv. Jamaican Lion 4</strain>
        <tissue evidence="1">Leaf</tissue>
    </source>
</reference>